<dbReference type="Proteomes" id="UP000244168">
    <property type="component" value="Unassembled WGS sequence"/>
</dbReference>
<dbReference type="AlphaFoldDB" id="A0A2T5JDP7"/>
<protein>
    <submittedName>
        <fullName evidence="2">Uncharacterized protein DUF2752</fullName>
    </submittedName>
</protein>
<organism evidence="2 3">
    <name type="scientific">Mucilaginibacter yixingensis</name>
    <dbReference type="NCBI Taxonomy" id="1295612"/>
    <lineage>
        <taxon>Bacteria</taxon>
        <taxon>Pseudomonadati</taxon>
        <taxon>Bacteroidota</taxon>
        <taxon>Sphingobacteriia</taxon>
        <taxon>Sphingobacteriales</taxon>
        <taxon>Sphingobacteriaceae</taxon>
        <taxon>Mucilaginibacter</taxon>
    </lineage>
</organism>
<name>A0A2T5JDP7_9SPHI</name>
<reference evidence="2 3" key="1">
    <citation type="submission" date="2018-04" db="EMBL/GenBank/DDBJ databases">
        <title>Genomic Encyclopedia of Archaeal and Bacterial Type Strains, Phase II (KMG-II): from individual species to whole genera.</title>
        <authorList>
            <person name="Goeker M."/>
        </authorList>
    </citation>
    <scope>NUCLEOTIDE SEQUENCE [LARGE SCALE GENOMIC DNA]</scope>
    <source>
        <strain evidence="2 3">DSM 26809</strain>
    </source>
</reference>
<dbReference type="InterPro" id="IPR021215">
    <property type="entry name" value="DUF2752"/>
</dbReference>
<proteinExistence type="predicted"/>
<gene>
    <name evidence="2" type="ORF">C8P68_102716</name>
</gene>
<keyword evidence="1" id="KW-0812">Transmembrane</keyword>
<feature type="transmembrane region" description="Helical" evidence="1">
    <location>
        <begin position="66"/>
        <end position="86"/>
    </location>
</feature>
<evidence type="ECO:0000256" key="1">
    <source>
        <dbReference type="SAM" id="Phobius"/>
    </source>
</evidence>
<evidence type="ECO:0000313" key="3">
    <source>
        <dbReference type="Proteomes" id="UP000244168"/>
    </source>
</evidence>
<dbReference type="EMBL" id="QAOQ01000002">
    <property type="protein sequence ID" value="PTQ99886.1"/>
    <property type="molecule type" value="Genomic_DNA"/>
</dbReference>
<dbReference type="OrthoDB" id="1525013at2"/>
<dbReference type="RefSeq" id="WP_107827794.1">
    <property type="nucleotide sequence ID" value="NZ_CP160205.1"/>
</dbReference>
<comment type="caution">
    <text evidence="2">The sequence shown here is derived from an EMBL/GenBank/DDBJ whole genome shotgun (WGS) entry which is preliminary data.</text>
</comment>
<dbReference type="Pfam" id="PF10825">
    <property type="entry name" value="DUF2752"/>
    <property type="match status" value="1"/>
</dbReference>
<accession>A0A2T5JDP7</accession>
<evidence type="ECO:0000313" key="2">
    <source>
        <dbReference type="EMBL" id="PTQ99886.1"/>
    </source>
</evidence>
<keyword evidence="1" id="KW-1133">Transmembrane helix</keyword>
<keyword evidence="1" id="KW-0472">Membrane</keyword>
<keyword evidence="3" id="KW-1185">Reference proteome</keyword>
<sequence length="112" mass="12552">MIKLVKNNFELIFWVAALTSLAFTNPTQTHFVLCPLRLMGFTWCPGCGLGHSIAFLLHGDVKALLHAHWIGIPALLILMHRIVVLFRRAIKAQQPVDENAAFSPTANRRLPI</sequence>